<proteinExistence type="predicted"/>
<keyword evidence="2" id="KW-1185">Reference proteome</keyword>
<dbReference type="EMBL" id="BMOF01000014">
    <property type="protein sequence ID" value="GGJ97729.1"/>
    <property type="molecule type" value="Genomic_DNA"/>
</dbReference>
<name>A0A8J3FAH7_9BACI</name>
<evidence type="ECO:0000313" key="2">
    <source>
        <dbReference type="Proteomes" id="UP000637720"/>
    </source>
</evidence>
<accession>A0A8J3FAH7</accession>
<comment type="caution">
    <text evidence="1">The sequence shown here is derived from an EMBL/GenBank/DDBJ whole genome shotgun (WGS) entry which is preliminary data.</text>
</comment>
<sequence length="126" mass="15832">MSYPYHYYFEKYDYHKKRAAHYMEMAEKHKCDKKKYRYYYEKYYYHKHKADYYKMGCKHPSSCHDSSGYSCYDSCSGYSKYHKYYKYHKKYDKYHKRYHKYDKHDSCYDSCRYASSRYSSSSGTND</sequence>
<organism evidence="1 2">
    <name type="scientific">Calditerricola satsumensis</name>
    <dbReference type="NCBI Taxonomy" id="373054"/>
    <lineage>
        <taxon>Bacteria</taxon>
        <taxon>Bacillati</taxon>
        <taxon>Bacillota</taxon>
        <taxon>Bacilli</taxon>
        <taxon>Bacillales</taxon>
        <taxon>Bacillaceae</taxon>
        <taxon>Calditerricola</taxon>
    </lineage>
</organism>
<dbReference type="AlphaFoldDB" id="A0A8J3FAH7"/>
<reference evidence="1" key="1">
    <citation type="journal article" date="2014" name="Int. J. Syst. Evol. Microbiol.">
        <title>Complete genome sequence of Corynebacterium casei LMG S-19264T (=DSM 44701T), isolated from a smear-ripened cheese.</title>
        <authorList>
            <consortium name="US DOE Joint Genome Institute (JGI-PGF)"/>
            <person name="Walter F."/>
            <person name="Albersmeier A."/>
            <person name="Kalinowski J."/>
            <person name="Ruckert C."/>
        </authorList>
    </citation>
    <scope>NUCLEOTIDE SEQUENCE</scope>
    <source>
        <strain evidence="1">JCM 14719</strain>
    </source>
</reference>
<dbReference type="Proteomes" id="UP000637720">
    <property type="component" value="Unassembled WGS sequence"/>
</dbReference>
<gene>
    <name evidence="1" type="ORF">GCM10007043_09520</name>
</gene>
<protein>
    <submittedName>
        <fullName evidence="1">Uncharacterized protein</fullName>
    </submittedName>
</protein>
<reference evidence="1" key="2">
    <citation type="submission" date="2020-09" db="EMBL/GenBank/DDBJ databases">
        <authorList>
            <person name="Sun Q."/>
            <person name="Ohkuma M."/>
        </authorList>
    </citation>
    <scope>NUCLEOTIDE SEQUENCE</scope>
    <source>
        <strain evidence="1">JCM 14719</strain>
    </source>
</reference>
<dbReference type="RefSeq" id="WP_054672476.1">
    <property type="nucleotide sequence ID" value="NZ_BMOF01000014.1"/>
</dbReference>
<evidence type="ECO:0000313" key="1">
    <source>
        <dbReference type="EMBL" id="GGJ97729.1"/>
    </source>
</evidence>